<accession>A0ABP6H1R2</accession>
<keyword evidence="3" id="KW-1185">Reference proteome</keyword>
<sequence length="184" mass="19797">MERKPGRRGRADRHECQQGAEIASNRQAMRAAILGDPQTAAVARDALLERPQDRAAVLAAALADPDARKEAAAHTRRAERADYVTKVLSEGKARTPSGQMIELNPADAAGVVMGLATVQDPDASTETVNEAYEFMQDLIADAVDANSEVLIREQRTKIGKGSPRPSRISRPSIPMICSPSPMTL</sequence>
<evidence type="ECO:0000256" key="1">
    <source>
        <dbReference type="SAM" id="MobiDB-lite"/>
    </source>
</evidence>
<protein>
    <submittedName>
        <fullName evidence="2">Uncharacterized protein</fullName>
    </submittedName>
</protein>
<feature type="region of interest" description="Disordered" evidence="1">
    <location>
        <begin position="155"/>
        <end position="184"/>
    </location>
</feature>
<name>A0ABP6H1R2_9ACTN</name>
<dbReference type="Proteomes" id="UP001501842">
    <property type="component" value="Unassembled WGS sequence"/>
</dbReference>
<evidence type="ECO:0000313" key="3">
    <source>
        <dbReference type="Proteomes" id="UP001501842"/>
    </source>
</evidence>
<dbReference type="RefSeq" id="WP_344454427.1">
    <property type="nucleotide sequence ID" value="NZ_BAAATZ010000027.1"/>
</dbReference>
<proteinExistence type="predicted"/>
<reference evidence="3" key="1">
    <citation type="journal article" date="2019" name="Int. J. Syst. Evol. Microbiol.">
        <title>The Global Catalogue of Microorganisms (GCM) 10K type strain sequencing project: providing services to taxonomists for standard genome sequencing and annotation.</title>
        <authorList>
            <consortium name="The Broad Institute Genomics Platform"/>
            <consortium name="The Broad Institute Genome Sequencing Center for Infectious Disease"/>
            <person name="Wu L."/>
            <person name="Ma J."/>
        </authorList>
    </citation>
    <scope>NUCLEOTIDE SEQUENCE [LARGE SCALE GENOMIC DNA]</scope>
    <source>
        <strain evidence="3">JCM 8201</strain>
    </source>
</reference>
<gene>
    <name evidence="2" type="ORF">GCM10010439_55340</name>
</gene>
<dbReference type="EMBL" id="BAAATZ010000027">
    <property type="protein sequence ID" value="GAA2733983.1"/>
    <property type="molecule type" value="Genomic_DNA"/>
</dbReference>
<feature type="compositionally biased region" description="Low complexity" evidence="1">
    <location>
        <begin position="162"/>
        <end position="184"/>
    </location>
</feature>
<comment type="caution">
    <text evidence="2">The sequence shown here is derived from an EMBL/GenBank/DDBJ whole genome shotgun (WGS) entry which is preliminary data.</text>
</comment>
<organism evidence="2 3">
    <name type="scientific">Actinocorallia aurantiaca</name>
    <dbReference type="NCBI Taxonomy" id="46204"/>
    <lineage>
        <taxon>Bacteria</taxon>
        <taxon>Bacillati</taxon>
        <taxon>Actinomycetota</taxon>
        <taxon>Actinomycetes</taxon>
        <taxon>Streptosporangiales</taxon>
        <taxon>Thermomonosporaceae</taxon>
        <taxon>Actinocorallia</taxon>
    </lineage>
</organism>
<evidence type="ECO:0000313" key="2">
    <source>
        <dbReference type="EMBL" id="GAA2733983.1"/>
    </source>
</evidence>